<protein>
    <submittedName>
        <fullName evidence="1">Uncharacterized protein</fullName>
    </submittedName>
</protein>
<reference evidence="1 2" key="1">
    <citation type="submission" date="2016-09" db="EMBL/GenBank/DDBJ databases">
        <authorList>
            <person name="Capua I."/>
            <person name="De Benedictis P."/>
            <person name="Joannis T."/>
            <person name="Lombin L.H."/>
            <person name="Cattoli G."/>
        </authorList>
    </citation>
    <scope>NUCLEOTIDE SEQUENCE [LARGE SCALE GENOMIC DNA]</scope>
    <source>
        <strain evidence="1 2">IMI 309357</strain>
    </source>
</reference>
<gene>
    <name evidence="1" type="ORF">CORC01_12457</name>
</gene>
<evidence type="ECO:0000313" key="2">
    <source>
        <dbReference type="Proteomes" id="UP000176998"/>
    </source>
</evidence>
<keyword evidence="2" id="KW-1185">Reference proteome</keyword>
<accession>A0A1G4ASZ0</accession>
<dbReference type="OrthoDB" id="5423818at2759"/>
<dbReference type="RefSeq" id="XP_022469391.1">
    <property type="nucleotide sequence ID" value="XM_022624077.1"/>
</dbReference>
<dbReference type="AlphaFoldDB" id="A0A1G4ASZ0"/>
<dbReference type="Proteomes" id="UP000176998">
    <property type="component" value="Unassembled WGS sequence"/>
</dbReference>
<sequence>MERIVPSMPQNQMGCHNARVVERRNRCFEEYSKTRKELAYFGGLLESHQQASDASYAETLDRWNSGADNIGILLNLATAIL</sequence>
<dbReference type="GeneID" id="34565587"/>
<evidence type="ECO:0000313" key="1">
    <source>
        <dbReference type="EMBL" id="OHE92221.1"/>
    </source>
</evidence>
<name>A0A1G4ASZ0_9PEZI</name>
<organism evidence="1 2">
    <name type="scientific">Colletotrichum orchidophilum</name>
    <dbReference type="NCBI Taxonomy" id="1209926"/>
    <lineage>
        <taxon>Eukaryota</taxon>
        <taxon>Fungi</taxon>
        <taxon>Dikarya</taxon>
        <taxon>Ascomycota</taxon>
        <taxon>Pezizomycotina</taxon>
        <taxon>Sordariomycetes</taxon>
        <taxon>Hypocreomycetidae</taxon>
        <taxon>Glomerellales</taxon>
        <taxon>Glomerellaceae</taxon>
        <taxon>Colletotrichum</taxon>
    </lineage>
</organism>
<comment type="caution">
    <text evidence="1">The sequence shown here is derived from an EMBL/GenBank/DDBJ whole genome shotgun (WGS) entry which is preliminary data.</text>
</comment>
<dbReference type="EMBL" id="MJBS01000154">
    <property type="protein sequence ID" value="OHE92221.1"/>
    <property type="molecule type" value="Genomic_DNA"/>
</dbReference>
<proteinExistence type="predicted"/>